<dbReference type="AlphaFoldDB" id="A0A174YS62"/>
<gene>
    <name evidence="2" type="ORF">DW858_07815</name>
    <name evidence="1" type="ORF">ERS852490_01114</name>
</gene>
<dbReference type="Proteomes" id="UP000095621">
    <property type="component" value="Unassembled WGS sequence"/>
</dbReference>
<reference evidence="1 3" key="1">
    <citation type="submission" date="2015-09" db="EMBL/GenBank/DDBJ databases">
        <authorList>
            <consortium name="Pathogen Informatics"/>
        </authorList>
    </citation>
    <scope>NUCLEOTIDE SEQUENCE [LARGE SCALE GENOMIC DNA]</scope>
    <source>
        <strain evidence="1 3">2789STDY5834875</strain>
    </source>
</reference>
<proteinExistence type="predicted"/>
<protein>
    <submittedName>
        <fullName evidence="1">Uncharacterized protein</fullName>
    </submittedName>
</protein>
<evidence type="ECO:0000313" key="1">
    <source>
        <dbReference type="EMBL" id="CUQ76542.1"/>
    </source>
</evidence>
<evidence type="ECO:0000313" key="4">
    <source>
        <dbReference type="Proteomes" id="UP000285844"/>
    </source>
</evidence>
<dbReference type="EMBL" id="CZBU01000002">
    <property type="protein sequence ID" value="CUQ76542.1"/>
    <property type="molecule type" value="Genomic_DNA"/>
</dbReference>
<accession>A0A174YS62</accession>
<dbReference type="RefSeq" id="WP_055215209.1">
    <property type="nucleotide sequence ID" value="NZ_CZBU01000002.1"/>
</dbReference>
<sequence>MEQPKYRFEDLHLQSDKDYTDINDTVVGFLIDKDVIVPFNIQRTLEDIVNNMLAGHFVETQQVLYLSDFKVSMSMEMNTRTNKIVISTYIFDADNLNLHTEIDTDTLHDYRSIKKYFFNELGCIVLGRISQLQKAAGIKGLFALL</sequence>
<evidence type="ECO:0000313" key="3">
    <source>
        <dbReference type="Proteomes" id="UP000095621"/>
    </source>
</evidence>
<dbReference type="EMBL" id="QSHM01000007">
    <property type="protein sequence ID" value="RHC13229.1"/>
    <property type="molecule type" value="Genomic_DNA"/>
</dbReference>
<evidence type="ECO:0000313" key="2">
    <source>
        <dbReference type="EMBL" id="RHC13229.1"/>
    </source>
</evidence>
<name>A0A174YS62_9FIRM</name>
<reference evidence="2 4" key="2">
    <citation type="submission" date="2018-08" db="EMBL/GenBank/DDBJ databases">
        <title>A genome reference for cultivated species of the human gut microbiota.</title>
        <authorList>
            <person name="Zou Y."/>
            <person name="Xue W."/>
            <person name="Luo G."/>
        </authorList>
    </citation>
    <scope>NUCLEOTIDE SEQUENCE [LARGE SCALE GENOMIC DNA]</scope>
    <source>
        <strain evidence="2 4">AM37-3BH</strain>
    </source>
</reference>
<organism evidence="1 3">
    <name type="scientific">Lachnospira eligens</name>
    <dbReference type="NCBI Taxonomy" id="39485"/>
    <lineage>
        <taxon>Bacteria</taxon>
        <taxon>Bacillati</taxon>
        <taxon>Bacillota</taxon>
        <taxon>Clostridia</taxon>
        <taxon>Lachnospirales</taxon>
        <taxon>Lachnospiraceae</taxon>
        <taxon>Lachnospira</taxon>
    </lineage>
</organism>
<dbReference type="OrthoDB" id="9892408at2"/>
<dbReference type="Proteomes" id="UP000285844">
    <property type="component" value="Unassembled WGS sequence"/>
</dbReference>